<dbReference type="EMBL" id="OZ019893">
    <property type="protein sequence ID" value="CAK9189769.1"/>
    <property type="molecule type" value="Genomic_DNA"/>
</dbReference>
<evidence type="ECO:0000256" key="7">
    <source>
        <dbReference type="SAM" id="Phobius"/>
    </source>
</evidence>
<organism evidence="8 9">
    <name type="scientific">Sphagnum troendelagicum</name>
    <dbReference type="NCBI Taxonomy" id="128251"/>
    <lineage>
        <taxon>Eukaryota</taxon>
        <taxon>Viridiplantae</taxon>
        <taxon>Streptophyta</taxon>
        <taxon>Embryophyta</taxon>
        <taxon>Bryophyta</taxon>
        <taxon>Sphagnophytina</taxon>
        <taxon>Sphagnopsida</taxon>
        <taxon>Sphagnales</taxon>
        <taxon>Sphagnaceae</taxon>
        <taxon>Sphagnum</taxon>
    </lineage>
</organism>
<evidence type="ECO:0008006" key="10">
    <source>
        <dbReference type="Google" id="ProtNLM"/>
    </source>
</evidence>
<dbReference type="PANTHER" id="PTHR10361">
    <property type="entry name" value="SODIUM-BILE ACID COTRANSPORTER"/>
    <property type="match status" value="1"/>
</dbReference>
<keyword evidence="5 7" id="KW-1133">Transmembrane helix</keyword>
<dbReference type="InterPro" id="IPR038770">
    <property type="entry name" value="Na+/solute_symporter_sf"/>
</dbReference>
<feature type="transmembrane region" description="Helical" evidence="7">
    <location>
        <begin position="40"/>
        <end position="61"/>
    </location>
</feature>
<evidence type="ECO:0000256" key="6">
    <source>
        <dbReference type="ARBA" id="ARBA00023136"/>
    </source>
</evidence>
<sequence length="354" mass="38039">MGRVGIYKREGNVSLASFGIKFKKDKFGKKVDLTKSLSQMLPYIVTATAASALIQPASFAWVRKEYYAPALGGIMLSIGIQLSVSDFAIAFRRPLPVLVGYIAQYMVKPVLGLLVATAFNVPPAFAAGLILTSCVAGAQLSSYAAFLSEGDTALAIILTSITTITSVLVTPLLTRLFIGSVVPVDVIAMGYSILQVVIFPIMLGLALNTYAKAFVNKARQFMPLVAMVCTSLCIGSPLALNRSQIVSIEGFKLLFPVLAFHTSAFILGYWLPRLPWWRQDEKVSKTISLCTGMQSSTLAMLLATQFLGGSHAVPPACSVVVMAVVGLSLGSFWGKGNRVRDLGNSFYTHNEAYT</sequence>
<dbReference type="Gene3D" id="1.20.1530.20">
    <property type="match status" value="1"/>
</dbReference>
<feature type="transmembrane region" description="Helical" evidence="7">
    <location>
        <begin position="153"/>
        <end position="174"/>
    </location>
</feature>
<feature type="transmembrane region" description="Helical" evidence="7">
    <location>
        <begin position="186"/>
        <end position="209"/>
    </location>
</feature>
<evidence type="ECO:0000256" key="2">
    <source>
        <dbReference type="ARBA" id="ARBA00004141"/>
    </source>
</evidence>
<dbReference type="InterPro" id="IPR002657">
    <property type="entry name" value="BilAc:Na_symport/Acr3"/>
</dbReference>
<comment type="similarity">
    <text evidence="3">Belongs to the bile acid:sodium symporter (BASS) (TC 2.A.28) family.</text>
</comment>
<feature type="transmembrane region" description="Helical" evidence="7">
    <location>
        <begin position="67"/>
        <end position="91"/>
    </location>
</feature>
<evidence type="ECO:0000256" key="5">
    <source>
        <dbReference type="ARBA" id="ARBA00022989"/>
    </source>
</evidence>
<evidence type="ECO:0000313" key="8">
    <source>
        <dbReference type="EMBL" id="CAK9189769.1"/>
    </source>
</evidence>
<feature type="transmembrane region" description="Helical" evidence="7">
    <location>
        <begin position="253"/>
        <end position="271"/>
    </location>
</feature>
<feature type="transmembrane region" description="Helical" evidence="7">
    <location>
        <begin position="283"/>
        <end position="307"/>
    </location>
</feature>
<evidence type="ECO:0000256" key="4">
    <source>
        <dbReference type="ARBA" id="ARBA00022692"/>
    </source>
</evidence>
<feature type="transmembrane region" description="Helical" evidence="7">
    <location>
        <begin position="125"/>
        <end position="146"/>
    </location>
</feature>
<accession>A0ABP0T8D4</accession>
<keyword evidence="4 7" id="KW-0812">Transmembrane</keyword>
<evidence type="ECO:0000256" key="3">
    <source>
        <dbReference type="ARBA" id="ARBA00006528"/>
    </source>
</evidence>
<feature type="transmembrane region" description="Helical" evidence="7">
    <location>
        <begin position="221"/>
        <end position="241"/>
    </location>
</feature>
<feature type="transmembrane region" description="Helical" evidence="7">
    <location>
        <begin position="98"/>
        <end position="119"/>
    </location>
</feature>
<dbReference type="InterPro" id="IPR004710">
    <property type="entry name" value="Bilac:Na_transpt"/>
</dbReference>
<dbReference type="PANTHER" id="PTHR10361:SF33">
    <property type="entry name" value="SODIUM_METABOLITE COTRANSPORTER BASS3, CHLOROPLASTIC-RELATED"/>
    <property type="match status" value="1"/>
</dbReference>
<keyword evidence="9" id="KW-1185">Reference proteome</keyword>
<keyword evidence="6 7" id="KW-0472">Membrane</keyword>
<reference evidence="8 9" key="1">
    <citation type="submission" date="2024-02" db="EMBL/GenBank/DDBJ databases">
        <authorList>
            <consortium name="ELIXIR-Norway"/>
            <consortium name="Elixir Norway"/>
        </authorList>
    </citation>
    <scope>NUCLEOTIDE SEQUENCE [LARGE SCALE GENOMIC DNA]</scope>
</reference>
<name>A0ABP0T8D4_9BRYO</name>
<evidence type="ECO:0000256" key="1">
    <source>
        <dbReference type="ARBA" id="ARBA00004119"/>
    </source>
</evidence>
<proteinExistence type="inferred from homology"/>
<dbReference type="Proteomes" id="UP001497512">
    <property type="component" value="Chromosome 1"/>
</dbReference>
<feature type="transmembrane region" description="Helical" evidence="7">
    <location>
        <begin position="313"/>
        <end position="333"/>
    </location>
</feature>
<comment type="subcellular location">
    <subcellularLocation>
        <location evidence="2">Membrane</location>
        <topology evidence="2">Multi-pass membrane protein</topology>
    </subcellularLocation>
    <subcellularLocation>
        <location evidence="1">Plastid</location>
        <location evidence="1">Chloroplast envelope</location>
    </subcellularLocation>
</comment>
<dbReference type="Pfam" id="PF01758">
    <property type="entry name" value="SBF"/>
    <property type="match status" value="1"/>
</dbReference>
<protein>
    <recommendedName>
        <fullName evidence="10">Sodium/metabolite cotransporter BASS3, chloroplastic</fullName>
    </recommendedName>
</protein>
<gene>
    <name evidence="8" type="ORF">CSSPTR1EN2_LOCUS420</name>
</gene>
<evidence type="ECO:0000313" key="9">
    <source>
        <dbReference type="Proteomes" id="UP001497512"/>
    </source>
</evidence>